<accession>A0A1F7WLE7</accession>
<dbReference type="Pfam" id="PF01855">
    <property type="entry name" value="POR_N"/>
    <property type="match status" value="1"/>
</dbReference>
<evidence type="ECO:0000256" key="1">
    <source>
        <dbReference type="ARBA" id="ARBA00023002"/>
    </source>
</evidence>
<evidence type="ECO:0000313" key="5">
    <source>
        <dbReference type="Proteomes" id="UP000178735"/>
    </source>
</evidence>
<keyword evidence="1" id="KW-0560">Oxidoreductase</keyword>
<sequence length="398" mass="44050">MKKYIEGSMAVAEAVVLCKPNVISAYPITPQTHIVEDLSQMYANAEFKGQFVNVESEFSAASVCLGAVVTGARAYTATTSQGLLLMSEVLFNMAGMRLPLVLTCANRAISAPINIWTDHSDAMALRDSGFIQLYAENNQEAADLHYQAYKISEDDSVRLPVMVNMDGFLLTHSFEPVDMPTQQEVDDFLPSYKPRHYLDVKHPITFGSMVGEDGYMEVRYNLEEAMKNAFGVIEKVTKEFEQKFGRKFGIFIDTYKMEDAETVIVALGSVVGTIKESIDLMRANGIKVGLMKVRTFRPFPKQAIVDCLKNIKNVIVIDRASSVGSGGILATEIRSAFYGNTSVPKVNSYIVGLGGRDITIKTITDIVGNFANVKVQDSQFVELDHKYMQAGDEYLKTI</sequence>
<dbReference type="GO" id="GO:0016903">
    <property type="term" value="F:oxidoreductase activity, acting on the aldehyde or oxo group of donors"/>
    <property type="evidence" value="ECO:0007669"/>
    <property type="project" value="UniProtKB-ARBA"/>
</dbReference>
<feature type="domain" description="Pyruvate flavodoxin/ferredoxin oxidoreductase pyrimidine binding" evidence="2">
    <location>
        <begin position="14"/>
        <end position="237"/>
    </location>
</feature>
<dbReference type="GO" id="GO:0006979">
    <property type="term" value="P:response to oxidative stress"/>
    <property type="evidence" value="ECO:0007669"/>
    <property type="project" value="TreeGrafter"/>
</dbReference>
<feature type="domain" description="Pyruvate:ferredoxin oxidoreductase core" evidence="3">
    <location>
        <begin position="260"/>
        <end position="363"/>
    </location>
</feature>
<dbReference type="InterPro" id="IPR033412">
    <property type="entry name" value="PFOR_II"/>
</dbReference>
<dbReference type="Gene3D" id="3.40.50.920">
    <property type="match status" value="1"/>
</dbReference>
<dbReference type="FunFam" id="3.40.50.920:FF:000010">
    <property type="entry name" value="Pyruvate ferredoxin oxidoreductase, alpha subunit"/>
    <property type="match status" value="1"/>
</dbReference>
<dbReference type="InterPro" id="IPR029061">
    <property type="entry name" value="THDP-binding"/>
</dbReference>
<dbReference type="Proteomes" id="UP000178735">
    <property type="component" value="Unassembled WGS sequence"/>
</dbReference>
<reference evidence="4 5" key="1">
    <citation type="journal article" date="2016" name="Nat. Commun.">
        <title>Thousands of microbial genomes shed light on interconnected biogeochemical processes in an aquifer system.</title>
        <authorList>
            <person name="Anantharaman K."/>
            <person name="Brown C.T."/>
            <person name="Hug L.A."/>
            <person name="Sharon I."/>
            <person name="Castelle C.J."/>
            <person name="Probst A.J."/>
            <person name="Thomas B.C."/>
            <person name="Singh A."/>
            <person name="Wilkins M.J."/>
            <person name="Karaoz U."/>
            <person name="Brodie E.L."/>
            <person name="Williams K.H."/>
            <person name="Hubbard S.S."/>
            <person name="Banfield J.F."/>
        </authorList>
    </citation>
    <scope>NUCLEOTIDE SEQUENCE [LARGE SCALE GENOMIC DNA]</scope>
</reference>
<dbReference type="PANTHER" id="PTHR32154">
    <property type="entry name" value="PYRUVATE-FLAVODOXIN OXIDOREDUCTASE-RELATED"/>
    <property type="match status" value="1"/>
</dbReference>
<dbReference type="STRING" id="1817813.A2008_10065"/>
<dbReference type="SUPFAM" id="SSF52922">
    <property type="entry name" value="TK C-terminal domain-like"/>
    <property type="match status" value="1"/>
</dbReference>
<evidence type="ECO:0000259" key="3">
    <source>
        <dbReference type="Pfam" id="PF17147"/>
    </source>
</evidence>
<gene>
    <name evidence="4" type="primary">porA</name>
    <name evidence="4" type="ORF">A2008_10065</name>
</gene>
<dbReference type="InterPro" id="IPR002880">
    <property type="entry name" value="Pyrv_Fd/Flavodoxin_OxRdtase_N"/>
</dbReference>
<dbReference type="Pfam" id="PF17147">
    <property type="entry name" value="PFOR_II"/>
    <property type="match status" value="1"/>
</dbReference>
<dbReference type="PANTHER" id="PTHR32154:SF0">
    <property type="entry name" value="PYRUVATE-FLAVODOXIN OXIDOREDUCTASE-RELATED"/>
    <property type="match status" value="1"/>
</dbReference>
<evidence type="ECO:0000313" key="4">
    <source>
        <dbReference type="EMBL" id="OGM03656.1"/>
    </source>
</evidence>
<protein>
    <submittedName>
        <fullName evidence="4">Pyruvate ferredoxin oxidoreductase</fullName>
    </submittedName>
</protein>
<evidence type="ECO:0000259" key="2">
    <source>
        <dbReference type="Pfam" id="PF01855"/>
    </source>
</evidence>
<dbReference type="EMBL" id="MGFH01000159">
    <property type="protein sequence ID" value="OGM03656.1"/>
    <property type="molecule type" value="Genomic_DNA"/>
</dbReference>
<name>A0A1F7WLE7_9BACT</name>
<organism evidence="4 5">
    <name type="scientific">Candidatus Wallbacteria bacterium GWC2_49_35</name>
    <dbReference type="NCBI Taxonomy" id="1817813"/>
    <lineage>
        <taxon>Bacteria</taxon>
        <taxon>Candidatus Walliibacteriota</taxon>
    </lineage>
</organism>
<comment type="caution">
    <text evidence="4">The sequence shown here is derived from an EMBL/GenBank/DDBJ whole genome shotgun (WGS) entry which is preliminary data.</text>
</comment>
<dbReference type="FunFam" id="3.40.50.970:FF:000012">
    <property type="entry name" value="Pyruvate:ferredoxin (Flavodoxin) oxidoreductase"/>
    <property type="match status" value="1"/>
</dbReference>
<dbReference type="CDD" id="cd07034">
    <property type="entry name" value="TPP_PYR_PFOR_IOR-alpha_like"/>
    <property type="match status" value="1"/>
</dbReference>
<proteinExistence type="predicted"/>
<dbReference type="InterPro" id="IPR050722">
    <property type="entry name" value="Pyruvate:ferred/Flavod_OxRd"/>
</dbReference>
<dbReference type="Gene3D" id="3.40.50.970">
    <property type="match status" value="1"/>
</dbReference>
<dbReference type="SUPFAM" id="SSF52518">
    <property type="entry name" value="Thiamin diphosphate-binding fold (THDP-binding)"/>
    <property type="match status" value="1"/>
</dbReference>
<dbReference type="InterPro" id="IPR009014">
    <property type="entry name" value="Transketo_C/PFOR_II"/>
</dbReference>
<dbReference type="AlphaFoldDB" id="A0A1F7WLE7"/>
<dbReference type="GO" id="GO:0019752">
    <property type="term" value="P:carboxylic acid metabolic process"/>
    <property type="evidence" value="ECO:0007669"/>
    <property type="project" value="UniProtKB-ARBA"/>
</dbReference>
<keyword evidence="4" id="KW-0670">Pyruvate</keyword>